<accession>A0A510Y6S7</accession>
<evidence type="ECO:0000313" key="3">
    <source>
        <dbReference type="Proteomes" id="UP000321051"/>
    </source>
</evidence>
<keyword evidence="1" id="KW-1133">Transmembrane helix</keyword>
<organism evidence="2 3">
    <name type="scientific">Marinococcus halophilus</name>
    <dbReference type="NCBI Taxonomy" id="1371"/>
    <lineage>
        <taxon>Bacteria</taxon>
        <taxon>Bacillati</taxon>
        <taxon>Bacillota</taxon>
        <taxon>Bacilli</taxon>
        <taxon>Bacillales</taxon>
        <taxon>Bacillaceae</taxon>
        <taxon>Marinococcus</taxon>
    </lineage>
</organism>
<gene>
    <name evidence="2" type="ORF">MHA01_19750</name>
</gene>
<comment type="caution">
    <text evidence="2">The sequence shown here is derived from an EMBL/GenBank/DDBJ whole genome shotgun (WGS) entry which is preliminary data.</text>
</comment>
<evidence type="ECO:0000256" key="1">
    <source>
        <dbReference type="SAM" id="Phobius"/>
    </source>
</evidence>
<protein>
    <submittedName>
        <fullName evidence="2">Uncharacterized protein</fullName>
    </submittedName>
</protein>
<dbReference type="AlphaFoldDB" id="A0A510Y6S7"/>
<feature type="transmembrane region" description="Helical" evidence="1">
    <location>
        <begin position="91"/>
        <end position="112"/>
    </location>
</feature>
<feature type="transmembrane region" description="Helical" evidence="1">
    <location>
        <begin position="12"/>
        <end position="33"/>
    </location>
</feature>
<feature type="transmembrane region" description="Helical" evidence="1">
    <location>
        <begin position="124"/>
        <end position="144"/>
    </location>
</feature>
<dbReference type="RefSeq" id="WP_079475446.1">
    <property type="nucleotide sequence ID" value="NZ_BJUN01000010.1"/>
</dbReference>
<name>A0A510Y6S7_MARHA</name>
<feature type="transmembrane region" description="Helical" evidence="1">
    <location>
        <begin position="53"/>
        <end position="70"/>
    </location>
</feature>
<dbReference type="Proteomes" id="UP000321051">
    <property type="component" value="Unassembled WGS sequence"/>
</dbReference>
<dbReference type="OrthoDB" id="9943386at2"/>
<evidence type="ECO:0000313" key="2">
    <source>
        <dbReference type="EMBL" id="GEK59070.1"/>
    </source>
</evidence>
<proteinExistence type="predicted"/>
<dbReference type="STRING" id="1371.GCA_900166605_01629"/>
<sequence>MFNAIRVILKQTLALTSIFAGVSFFGVLILNIFDFESIISIKEHWAEAIESTLKIIGILFIYSIIQYALGNKKCMLPVSGLFLMFCLKNSIYASITVLICVVPSFLMIKFFIEPLDFTMAWLNYTDLISIAAGIGSLSFLITVVKQLPVYYKWSTSGGYE</sequence>
<keyword evidence="1" id="KW-0812">Transmembrane</keyword>
<keyword evidence="3" id="KW-1185">Reference proteome</keyword>
<keyword evidence="1" id="KW-0472">Membrane</keyword>
<reference evidence="2 3" key="1">
    <citation type="submission" date="2019-07" db="EMBL/GenBank/DDBJ databases">
        <title>Whole genome shotgun sequence of Marinococcus halophilus NBRC 102359.</title>
        <authorList>
            <person name="Hosoyama A."/>
            <person name="Uohara A."/>
            <person name="Ohji S."/>
            <person name="Ichikawa N."/>
        </authorList>
    </citation>
    <scope>NUCLEOTIDE SEQUENCE [LARGE SCALE GENOMIC DNA]</scope>
    <source>
        <strain evidence="2 3">NBRC 102359</strain>
    </source>
</reference>
<dbReference type="EMBL" id="BJUN01000010">
    <property type="protein sequence ID" value="GEK59070.1"/>
    <property type="molecule type" value="Genomic_DNA"/>
</dbReference>